<sequence length="57" mass="6089">MGEGRSPDKEHLLALAGVANISAKKSKQCIEQVQDSLAGFEKLAGEYGVFVDLGLRI</sequence>
<dbReference type="OrthoDB" id="9805913at2"/>
<dbReference type="KEGG" id="dhy:DESAM_10014"/>
<dbReference type="AlphaFoldDB" id="L0R729"/>
<dbReference type="PATRIC" id="fig|1121451.3.peg.12"/>
<accession>L0R729</accession>
<name>L0R729_9BACT</name>
<keyword evidence="2" id="KW-1185">Reference proteome</keyword>
<dbReference type="Proteomes" id="UP000010808">
    <property type="component" value="Chromosome"/>
</dbReference>
<protein>
    <submittedName>
        <fullName evidence="1">Uncharacterized protein</fullName>
    </submittedName>
</protein>
<dbReference type="EMBL" id="FO203522">
    <property type="protein sequence ID" value="CCO21995.1"/>
    <property type="molecule type" value="Genomic_DNA"/>
</dbReference>
<proteinExistence type="predicted"/>
<evidence type="ECO:0000313" key="1">
    <source>
        <dbReference type="EMBL" id="CCO21995.1"/>
    </source>
</evidence>
<organism evidence="1 2">
    <name type="scientific">Maridesulfovibrio hydrothermalis AM13 = DSM 14728</name>
    <dbReference type="NCBI Taxonomy" id="1121451"/>
    <lineage>
        <taxon>Bacteria</taxon>
        <taxon>Pseudomonadati</taxon>
        <taxon>Thermodesulfobacteriota</taxon>
        <taxon>Desulfovibrionia</taxon>
        <taxon>Desulfovibrionales</taxon>
        <taxon>Desulfovibrionaceae</taxon>
        <taxon>Maridesulfovibrio</taxon>
    </lineage>
</organism>
<reference evidence="1 2" key="1">
    <citation type="submission" date="2012-10" db="EMBL/GenBank/DDBJ databases">
        <authorList>
            <person name="Genoscope - CEA"/>
        </authorList>
    </citation>
    <scope>NUCLEOTIDE SEQUENCE [LARGE SCALE GENOMIC DNA]</scope>
    <source>
        <strain evidence="2">AM13 / DSM 14728</strain>
    </source>
</reference>
<evidence type="ECO:0000313" key="2">
    <source>
        <dbReference type="Proteomes" id="UP000010808"/>
    </source>
</evidence>
<dbReference type="HOGENOM" id="CLU_2989225_0_0_7"/>
<gene>
    <name evidence="1" type="ORF">DESAM_10014</name>
</gene>
<dbReference type="RefSeq" id="WP_015334605.1">
    <property type="nucleotide sequence ID" value="NC_020055.1"/>
</dbReference>